<dbReference type="NCBIfam" id="TIGR00552">
    <property type="entry name" value="nadE"/>
    <property type="match status" value="1"/>
</dbReference>
<dbReference type="InterPro" id="IPR003694">
    <property type="entry name" value="NAD_synthase"/>
</dbReference>
<dbReference type="CDD" id="cd00553">
    <property type="entry name" value="NAD_synthase"/>
    <property type="match status" value="1"/>
</dbReference>
<keyword evidence="5" id="KW-0520">NAD</keyword>
<accession>A0A0F9IKA4</accession>
<dbReference type="GO" id="GO:0009435">
    <property type="term" value="P:NAD+ biosynthetic process"/>
    <property type="evidence" value="ECO:0007669"/>
    <property type="project" value="UniProtKB-UniPathway"/>
</dbReference>
<dbReference type="InterPro" id="IPR022310">
    <property type="entry name" value="NAD/GMP_synthase"/>
</dbReference>
<name>A0A0F9IKA4_9ZZZZ</name>
<dbReference type="PANTHER" id="PTHR23090">
    <property type="entry name" value="NH 3 /GLUTAMINE-DEPENDENT NAD + SYNTHETASE"/>
    <property type="match status" value="1"/>
</dbReference>
<dbReference type="Pfam" id="PF02540">
    <property type="entry name" value="NAD_synthase"/>
    <property type="match status" value="1"/>
</dbReference>
<sequence length="279" mass="31873">MYKFCNDYEKMFENIVGSAHSYIASNKIKALVIGMSGGIDSTLTAALAQEVVKRLDNNILLEGRVIDIESNKNEIDRGFDAAIAFCDGYQQSNLIGPFQMISAMTMERTQIDAFKTNIRLGNIKARIRMIKLYDLANELDGMVLSTDNYTEYLLGFWTLHGDVGDFGMIQNLWKTEVYGLAEYLVKRFNLSGRGRQADALKECMDAVPTDGLGVTNSDFDQIYPHYDERMSHKEVYQEIDQVLRLRLSAAHDHSEIVKRHRATEFKRNNPFNIPREYIV</sequence>
<evidence type="ECO:0000259" key="6">
    <source>
        <dbReference type="Pfam" id="PF02540"/>
    </source>
</evidence>
<feature type="non-terminal residue" evidence="7">
    <location>
        <position position="279"/>
    </location>
</feature>
<keyword evidence="4" id="KW-0067">ATP-binding</keyword>
<evidence type="ECO:0000256" key="2">
    <source>
        <dbReference type="ARBA" id="ARBA00022598"/>
    </source>
</evidence>
<dbReference type="AlphaFoldDB" id="A0A0F9IKA4"/>
<dbReference type="GO" id="GO:0003952">
    <property type="term" value="F:NAD+ synthase (glutamine-hydrolyzing) activity"/>
    <property type="evidence" value="ECO:0007669"/>
    <property type="project" value="InterPro"/>
</dbReference>
<dbReference type="Gene3D" id="3.40.50.620">
    <property type="entry name" value="HUPs"/>
    <property type="match status" value="1"/>
</dbReference>
<organism evidence="7">
    <name type="scientific">marine sediment metagenome</name>
    <dbReference type="NCBI Taxonomy" id="412755"/>
    <lineage>
        <taxon>unclassified sequences</taxon>
        <taxon>metagenomes</taxon>
        <taxon>ecological metagenomes</taxon>
    </lineage>
</organism>
<keyword evidence="2" id="KW-0436">Ligase</keyword>
<evidence type="ECO:0000313" key="7">
    <source>
        <dbReference type="EMBL" id="KKM28006.1"/>
    </source>
</evidence>
<dbReference type="PANTHER" id="PTHR23090:SF9">
    <property type="entry name" value="GLUTAMINE-DEPENDENT NAD(+) SYNTHETASE"/>
    <property type="match status" value="1"/>
</dbReference>
<comment type="pathway">
    <text evidence="1">Cofactor biosynthesis; NAD(+) biosynthesis.</text>
</comment>
<dbReference type="EMBL" id="LAZR01012211">
    <property type="protein sequence ID" value="KKM28006.1"/>
    <property type="molecule type" value="Genomic_DNA"/>
</dbReference>
<feature type="domain" description="NAD/GMP synthase" evidence="6">
    <location>
        <begin position="13"/>
        <end position="270"/>
    </location>
</feature>
<evidence type="ECO:0000256" key="1">
    <source>
        <dbReference type="ARBA" id="ARBA00004790"/>
    </source>
</evidence>
<proteinExistence type="predicted"/>
<evidence type="ECO:0000256" key="3">
    <source>
        <dbReference type="ARBA" id="ARBA00022741"/>
    </source>
</evidence>
<dbReference type="GO" id="GO:0004359">
    <property type="term" value="F:glutaminase activity"/>
    <property type="evidence" value="ECO:0007669"/>
    <property type="project" value="InterPro"/>
</dbReference>
<comment type="caution">
    <text evidence="7">The sequence shown here is derived from an EMBL/GenBank/DDBJ whole genome shotgun (WGS) entry which is preliminary data.</text>
</comment>
<dbReference type="InterPro" id="IPR014729">
    <property type="entry name" value="Rossmann-like_a/b/a_fold"/>
</dbReference>
<gene>
    <name evidence="7" type="ORF">LCGC14_1568960</name>
</gene>
<dbReference type="GO" id="GO:0005737">
    <property type="term" value="C:cytoplasm"/>
    <property type="evidence" value="ECO:0007669"/>
    <property type="project" value="InterPro"/>
</dbReference>
<protein>
    <recommendedName>
        <fullName evidence="6">NAD/GMP synthase domain-containing protein</fullName>
    </recommendedName>
</protein>
<dbReference type="SUPFAM" id="SSF52402">
    <property type="entry name" value="Adenine nucleotide alpha hydrolases-like"/>
    <property type="match status" value="1"/>
</dbReference>
<dbReference type="UniPathway" id="UPA00253"/>
<evidence type="ECO:0000256" key="4">
    <source>
        <dbReference type="ARBA" id="ARBA00022840"/>
    </source>
</evidence>
<dbReference type="GO" id="GO:0005524">
    <property type="term" value="F:ATP binding"/>
    <property type="evidence" value="ECO:0007669"/>
    <property type="project" value="UniProtKB-KW"/>
</dbReference>
<keyword evidence="3" id="KW-0547">Nucleotide-binding</keyword>
<evidence type="ECO:0000256" key="5">
    <source>
        <dbReference type="ARBA" id="ARBA00023027"/>
    </source>
</evidence>
<reference evidence="7" key="1">
    <citation type="journal article" date="2015" name="Nature">
        <title>Complex archaea that bridge the gap between prokaryotes and eukaryotes.</title>
        <authorList>
            <person name="Spang A."/>
            <person name="Saw J.H."/>
            <person name="Jorgensen S.L."/>
            <person name="Zaremba-Niedzwiedzka K."/>
            <person name="Martijn J."/>
            <person name="Lind A.E."/>
            <person name="van Eijk R."/>
            <person name="Schleper C."/>
            <person name="Guy L."/>
            <person name="Ettema T.J."/>
        </authorList>
    </citation>
    <scope>NUCLEOTIDE SEQUENCE</scope>
</reference>